<dbReference type="PANTHER" id="PTHR47234:SF2">
    <property type="entry name" value="TONB-DEPENDENT RECEPTOR"/>
    <property type="match status" value="1"/>
</dbReference>
<dbReference type="InterPro" id="IPR037066">
    <property type="entry name" value="Plug_dom_sf"/>
</dbReference>
<evidence type="ECO:0000256" key="1">
    <source>
        <dbReference type="ARBA" id="ARBA00004571"/>
    </source>
</evidence>
<feature type="domain" description="TonB-dependent receptor plug" evidence="12">
    <location>
        <begin position="55"/>
        <end position="174"/>
    </location>
</feature>
<feature type="chain" id="PRO_5011791230" evidence="10">
    <location>
        <begin position="28"/>
        <end position="864"/>
    </location>
</feature>
<keyword evidence="5 9" id="KW-0798">TonB box</keyword>
<reference evidence="14" key="1">
    <citation type="submission" date="2016-10" db="EMBL/GenBank/DDBJ databases">
        <authorList>
            <person name="Varghese N."/>
            <person name="Submissions S."/>
        </authorList>
    </citation>
    <scope>NUCLEOTIDE SEQUENCE [LARGE SCALE GENOMIC DNA]</scope>
    <source>
        <strain evidence="14">CGMCC 1.7285</strain>
    </source>
</reference>
<dbReference type="CDD" id="cd01347">
    <property type="entry name" value="ligand_gated_channel"/>
    <property type="match status" value="1"/>
</dbReference>
<keyword evidence="10" id="KW-0732">Signal</keyword>
<evidence type="ECO:0000259" key="11">
    <source>
        <dbReference type="Pfam" id="PF00593"/>
    </source>
</evidence>
<dbReference type="InterPro" id="IPR036942">
    <property type="entry name" value="Beta-barrel_TonB_sf"/>
</dbReference>
<dbReference type="SUPFAM" id="SSF56935">
    <property type="entry name" value="Porins"/>
    <property type="match status" value="1"/>
</dbReference>
<keyword evidence="3 8" id="KW-1134">Transmembrane beta strand</keyword>
<dbReference type="Gene3D" id="2.40.170.20">
    <property type="entry name" value="TonB-dependent receptor, beta-barrel domain"/>
    <property type="match status" value="1"/>
</dbReference>
<dbReference type="InterPro" id="IPR012910">
    <property type="entry name" value="Plug_dom"/>
</dbReference>
<evidence type="ECO:0000256" key="6">
    <source>
        <dbReference type="ARBA" id="ARBA00023136"/>
    </source>
</evidence>
<organism evidence="13 14">
    <name type="scientific">Pseudidiomarina maritima</name>
    <dbReference type="NCBI Taxonomy" id="519453"/>
    <lineage>
        <taxon>Bacteria</taxon>
        <taxon>Pseudomonadati</taxon>
        <taxon>Pseudomonadota</taxon>
        <taxon>Gammaproteobacteria</taxon>
        <taxon>Alteromonadales</taxon>
        <taxon>Idiomarinaceae</taxon>
        <taxon>Pseudidiomarina</taxon>
    </lineage>
</organism>
<comment type="subcellular location">
    <subcellularLocation>
        <location evidence="1 8">Cell outer membrane</location>
        <topology evidence="1 8">Multi-pass membrane protein</topology>
    </subcellularLocation>
</comment>
<dbReference type="Pfam" id="PF07715">
    <property type="entry name" value="Plug"/>
    <property type="match status" value="1"/>
</dbReference>
<comment type="similarity">
    <text evidence="8 9">Belongs to the TonB-dependent receptor family.</text>
</comment>
<sequence>MTSLAKSFNLSLSALAVASLLPSVAAAQDQSESQNADEAQERIIVTGSRINRTDMETASPIDIISREDIEASGFSNLQQILERSPAAGAGTFSTRGNSQDSTANGGAAVSLRGFGADATLVLVNGRRVNVSAFAEGVANSFVDINTIPVSAIERIDILKDGASALYGSDAVAGVVNVILRKDFDGMELSLSHGSTTGPSYDETSMSTVWGTGSGRNNTTVIFDYYRNTSIMGSEMGRFGTANQAPYGGNDFRSSRGYPGNFILNGEVVIDPGCPEENTFGQTCVYDYGPATMTWPEAERVGAMVLSNFEVSANVDAYIEFAVQHNSSKAGGAATPLDGDAGLYVPADHPNNPFGEYVDINRYRTVDAGNRVWDIESDTLRFVAGLRGMLGAWDWDVSATKARSRGLQTGNKDQGWVRTDFLQEEINAGRYNPFGGVTNDPEVIDAITTSLVRRGESHLTAVDGSITGELFQLGDNYVSMAAGFEYREEDVVDTPDDQFQRGLIFGTESVSAQAERDQWAAYAEFLVPVSDAVEVSLAVRHDDYSDFGSSTNPQGKIQWFVTDDFTLRASAGTGFRAPSLAQIGLGPSQVSQFFTDTYRCPTPDPSNPACAATDYTIVFSGNPNLEAEESESWNIGGVWQINDAWDISADYWSITQDNKIDRNDFELVYEAECNDQNSTVCVRLDPLPGQELGSLSTLYNSYINISSQEASGLDLSTNYLMSLNDMGDLKFALDWTYMTKFEKNGIDYAGEYNYPEHRWIGSVDWSRDAWGATAIVTYIGEFEDYQSPQDVEASKARTVDAMMLLDLQMRYDFSQSTRLTFGANNVLDEEPPFAIGDGDGDLYGYASSVHNPRGAFVYAKVNFKF</sequence>
<keyword evidence="7 8" id="KW-0998">Cell outer membrane</keyword>
<dbReference type="GO" id="GO:0009279">
    <property type="term" value="C:cell outer membrane"/>
    <property type="evidence" value="ECO:0007669"/>
    <property type="project" value="UniProtKB-SubCell"/>
</dbReference>
<keyword evidence="2 8" id="KW-0813">Transport</keyword>
<evidence type="ECO:0000256" key="9">
    <source>
        <dbReference type="RuleBase" id="RU003357"/>
    </source>
</evidence>
<keyword evidence="13" id="KW-0675">Receptor</keyword>
<dbReference type="Gene3D" id="2.170.130.10">
    <property type="entry name" value="TonB-dependent receptor, plug domain"/>
    <property type="match status" value="1"/>
</dbReference>
<evidence type="ECO:0000313" key="13">
    <source>
        <dbReference type="EMBL" id="SFR37062.1"/>
    </source>
</evidence>
<evidence type="ECO:0000256" key="5">
    <source>
        <dbReference type="ARBA" id="ARBA00023077"/>
    </source>
</evidence>
<evidence type="ECO:0000256" key="7">
    <source>
        <dbReference type="ARBA" id="ARBA00023237"/>
    </source>
</evidence>
<feature type="signal peptide" evidence="10">
    <location>
        <begin position="1"/>
        <end position="27"/>
    </location>
</feature>
<dbReference type="AlphaFoldDB" id="A0A1I6G4G4"/>
<keyword evidence="14" id="KW-1185">Reference proteome</keyword>
<evidence type="ECO:0000259" key="12">
    <source>
        <dbReference type="Pfam" id="PF07715"/>
    </source>
</evidence>
<dbReference type="RefSeq" id="WP_092854313.1">
    <property type="nucleotide sequence ID" value="NZ_FOYU01000001.1"/>
</dbReference>
<evidence type="ECO:0000313" key="14">
    <source>
        <dbReference type="Proteomes" id="UP000199424"/>
    </source>
</evidence>
<name>A0A1I6G4G4_9GAMM</name>
<evidence type="ECO:0000256" key="10">
    <source>
        <dbReference type="SAM" id="SignalP"/>
    </source>
</evidence>
<dbReference type="InterPro" id="IPR039426">
    <property type="entry name" value="TonB-dep_rcpt-like"/>
</dbReference>
<evidence type="ECO:0000256" key="4">
    <source>
        <dbReference type="ARBA" id="ARBA00022692"/>
    </source>
</evidence>
<protein>
    <submittedName>
        <fullName evidence="13">TonB-dependent Receptor Plug Domain</fullName>
    </submittedName>
</protein>
<dbReference type="PROSITE" id="PS52016">
    <property type="entry name" value="TONB_DEPENDENT_REC_3"/>
    <property type="match status" value="1"/>
</dbReference>
<dbReference type="EMBL" id="FOYU01000001">
    <property type="protein sequence ID" value="SFR37062.1"/>
    <property type="molecule type" value="Genomic_DNA"/>
</dbReference>
<dbReference type="InterPro" id="IPR000531">
    <property type="entry name" value="Beta-barrel_TonB"/>
</dbReference>
<keyword evidence="4 8" id="KW-0812">Transmembrane</keyword>
<dbReference type="PANTHER" id="PTHR47234">
    <property type="match status" value="1"/>
</dbReference>
<feature type="domain" description="TonB-dependent receptor-like beta-barrel" evidence="11">
    <location>
        <begin position="347"/>
        <end position="825"/>
    </location>
</feature>
<proteinExistence type="inferred from homology"/>
<dbReference type="Pfam" id="PF00593">
    <property type="entry name" value="TonB_dep_Rec_b-barrel"/>
    <property type="match status" value="1"/>
</dbReference>
<gene>
    <name evidence="13" type="ORF">SAMN04488070_0149</name>
</gene>
<dbReference type="Proteomes" id="UP000199424">
    <property type="component" value="Unassembled WGS sequence"/>
</dbReference>
<evidence type="ECO:0000256" key="8">
    <source>
        <dbReference type="PROSITE-ProRule" id="PRU01360"/>
    </source>
</evidence>
<evidence type="ECO:0000256" key="3">
    <source>
        <dbReference type="ARBA" id="ARBA00022452"/>
    </source>
</evidence>
<evidence type="ECO:0000256" key="2">
    <source>
        <dbReference type="ARBA" id="ARBA00022448"/>
    </source>
</evidence>
<accession>A0A1I6G4G4</accession>
<keyword evidence="6 8" id="KW-0472">Membrane</keyword>